<protein>
    <recommendedName>
        <fullName evidence="2">Ubiquitin 3 binding protein But2 C-terminal domain-containing protein</fullName>
    </recommendedName>
</protein>
<evidence type="ECO:0000313" key="3">
    <source>
        <dbReference type="EMBL" id="OCH90491.1"/>
    </source>
</evidence>
<reference evidence="3 4" key="1">
    <citation type="submission" date="2016-07" db="EMBL/GenBank/DDBJ databases">
        <title>Draft genome of the white-rot fungus Obba rivulosa 3A-2.</title>
        <authorList>
            <consortium name="DOE Joint Genome Institute"/>
            <person name="Miettinen O."/>
            <person name="Riley R."/>
            <person name="Acob R."/>
            <person name="Barry K."/>
            <person name="Cullen D."/>
            <person name="De Vries R."/>
            <person name="Hainaut M."/>
            <person name="Hatakka A."/>
            <person name="Henrissat B."/>
            <person name="Hilden K."/>
            <person name="Kuo R."/>
            <person name="Labutti K."/>
            <person name="Lipzen A."/>
            <person name="Makela M.R."/>
            <person name="Sandor L."/>
            <person name="Spatafora J.W."/>
            <person name="Grigoriev I.V."/>
            <person name="Hibbett D.S."/>
        </authorList>
    </citation>
    <scope>NUCLEOTIDE SEQUENCE [LARGE SCALE GENOMIC DNA]</scope>
    <source>
        <strain evidence="3 4">3A-2</strain>
    </source>
</reference>
<dbReference type="OrthoDB" id="3350619at2759"/>
<dbReference type="InterPro" id="IPR018620">
    <property type="entry name" value="Ubiquitin3-bd_protein_But2_C"/>
</dbReference>
<evidence type="ECO:0000256" key="1">
    <source>
        <dbReference type="SAM" id="MobiDB-lite"/>
    </source>
</evidence>
<evidence type="ECO:0000259" key="2">
    <source>
        <dbReference type="Pfam" id="PF09792"/>
    </source>
</evidence>
<dbReference type="AlphaFoldDB" id="A0A8E2DKX3"/>
<feature type="region of interest" description="Disordered" evidence="1">
    <location>
        <begin position="1"/>
        <end position="37"/>
    </location>
</feature>
<keyword evidence="4" id="KW-1185">Reference proteome</keyword>
<accession>A0A8E2DKX3</accession>
<name>A0A8E2DKX3_9APHY</name>
<organism evidence="3 4">
    <name type="scientific">Obba rivulosa</name>
    <dbReference type="NCBI Taxonomy" id="1052685"/>
    <lineage>
        <taxon>Eukaryota</taxon>
        <taxon>Fungi</taxon>
        <taxon>Dikarya</taxon>
        <taxon>Basidiomycota</taxon>
        <taxon>Agaricomycotina</taxon>
        <taxon>Agaricomycetes</taxon>
        <taxon>Polyporales</taxon>
        <taxon>Gelatoporiaceae</taxon>
        <taxon>Obba</taxon>
    </lineage>
</organism>
<dbReference type="Pfam" id="PF09792">
    <property type="entry name" value="But2"/>
    <property type="match status" value="1"/>
</dbReference>
<proteinExistence type="predicted"/>
<gene>
    <name evidence="3" type="ORF">OBBRIDRAFT_595928</name>
</gene>
<feature type="domain" description="Ubiquitin 3 binding protein But2 C-terminal" evidence="2">
    <location>
        <begin position="153"/>
        <end position="293"/>
    </location>
</feature>
<dbReference type="EMBL" id="KV722403">
    <property type="protein sequence ID" value="OCH90491.1"/>
    <property type="molecule type" value="Genomic_DNA"/>
</dbReference>
<evidence type="ECO:0000313" key="4">
    <source>
        <dbReference type="Proteomes" id="UP000250043"/>
    </source>
</evidence>
<sequence>MSYERLEPEAIPLVDSHDDPAWGASQPQPRRAPPSTREPTIERALLVAACLVSLLSLAWNAVLFSSSSARTAGAHLQEPHAASTSTGARTDRVGVVDAATLRRPSLYQGLERVPEIKVQMQIEALRMQGHSTSAAEPARPTVRPAGGALRASAIARVNSRHPNARYPEDGWVLLTEEDRALLLFDRLPSSGSSSCAFSYTFPARKDLADKLLTIESDSVPGVAPLILITSLAVLDPLDLASMTWNTSPEPQTLLGAVPAVFGANGTAEAFECTQGGTMLVELACASKGCRVEYEDADGEPLLGIRLTRLTT</sequence>
<dbReference type="Proteomes" id="UP000250043">
    <property type="component" value="Unassembled WGS sequence"/>
</dbReference>